<feature type="region of interest" description="Disordered" evidence="1">
    <location>
        <begin position="146"/>
        <end position="207"/>
    </location>
</feature>
<dbReference type="AlphaFoldDB" id="F4RZI9"/>
<evidence type="ECO:0000313" key="2">
    <source>
        <dbReference type="EMBL" id="EGG02250.1"/>
    </source>
</evidence>
<sequence>MEDFAKAAFKLDQHASADGFMHRLFQDHTPSRPSLAPLFSIPVIKREVCSHDNEHLAKVTDDSRTTLHVTTSLFRDSALGYEDTSLLLARWATNGLVYQSGRICCQCHPLDGPQPKPGEEVSDSEIVGNQVNPPIKIKFKIPMSPSKDVTTVKPGKSNKCKAATEKQKAAEDEITLKPSAEEKRKCAAEKRKAAAAKRATSKKAKGK</sequence>
<dbReference type="InParanoid" id="F4RZI9"/>
<evidence type="ECO:0000256" key="1">
    <source>
        <dbReference type="SAM" id="MobiDB-lite"/>
    </source>
</evidence>
<proteinExistence type="predicted"/>
<dbReference type="EMBL" id="GL883132">
    <property type="protein sequence ID" value="EGG02250.1"/>
    <property type="molecule type" value="Genomic_DNA"/>
</dbReference>
<dbReference type="KEGG" id="mlr:MELLADRAFT_110362"/>
<dbReference type="VEuPathDB" id="FungiDB:MELLADRAFT_110362"/>
<gene>
    <name evidence="2" type="ORF">MELLADRAFT_110362</name>
</gene>
<dbReference type="Proteomes" id="UP000001072">
    <property type="component" value="Unassembled WGS sequence"/>
</dbReference>
<dbReference type="RefSeq" id="XP_007414507.1">
    <property type="nucleotide sequence ID" value="XM_007414445.1"/>
</dbReference>
<name>F4RZI9_MELLP</name>
<dbReference type="GeneID" id="18924055"/>
<feature type="compositionally biased region" description="Basic and acidic residues" evidence="1">
    <location>
        <begin position="162"/>
        <end position="192"/>
    </location>
</feature>
<protein>
    <submittedName>
        <fullName evidence="2">Uncharacterized protein</fullName>
    </submittedName>
</protein>
<dbReference type="HOGENOM" id="CLU_1326651_0_0_1"/>
<reference evidence="3" key="1">
    <citation type="journal article" date="2011" name="Proc. Natl. Acad. Sci. U.S.A.">
        <title>Obligate biotrophy features unraveled by the genomic analysis of rust fungi.</title>
        <authorList>
            <person name="Duplessis S."/>
            <person name="Cuomo C.A."/>
            <person name="Lin Y.-C."/>
            <person name="Aerts A."/>
            <person name="Tisserant E."/>
            <person name="Veneault-Fourrey C."/>
            <person name="Joly D.L."/>
            <person name="Hacquard S."/>
            <person name="Amselem J."/>
            <person name="Cantarel B.L."/>
            <person name="Chiu R."/>
            <person name="Coutinho P.M."/>
            <person name="Feau N."/>
            <person name="Field M."/>
            <person name="Frey P."/>
            <person name="Gelhaye E."/>
            <person name="Goldberg J."/>
            <person name="Grabherr M.G."/>
            <person name="Kodira C.D."/>
            <person name="Kohler A."/>
            <person name="Kuees U."/>
            <person name="Lindquist E.A."/>
            <person name="Lucas S.M."/>
            <person name="Mago R."/>
            <person name="Mauceli E."/>
            <person name="Morin E."/>
            <person name="Murat C."/>
            <person name="Pangilinan J.L."/>
            <person name="Park R."/>
            <person name="Pearson M."/>
            <person name="Quesneville H."/>
            <person name="Rouhier N."/>
            <person name="Sakthikumar S."/>
            <person name="Salamov A.A."/>
            <person name="Schmutz J."/>
            <person name="Selles B."/>
            <person name="Shapiro H."/>
            <person name="Tanguay P."/>
            <person name="Tuskan G.A."/>
            <person name="Henrissat B."/>
            <person name="Van de Peer Y."/>
            <person name="Rouze P."/>
            <person name="Ellis J.G."/>
            <person name="Dodds P.N."/>
            <person name="Schein J.E."/>
            <person name="Zhong S."/>
            <person name="Hamelin R.C."/>
            <person name="Grigoriev I.V."/>
            <person name="Szabo L.J."/>
            <person name="Martin F."/>
        </authorList>
    </citation>
    <scope>NUCLEOTIDE SEQUENCE [LARGE SCALE GENOMIC DNA]</scope>
    <source>
        <strain evidence="3">98AG31 / pathotype 3-4-7</strain>
    </source>
</reference>
<evidence type="ECO:0000313" key="3">
    <source>
        <dbReference type="Proteomes" id="UP000001072"/>
    </source>
</evidence>
<organism evidence="3">
    <name type="scientific">Melampsora larici-populina (strain 98AG31 / pathotype 3-4-7)</name>
    <name type="common">Poplar leaf rust fungus</name>
    <dbReference type="NCBI Taxonomy" id="747676"/>
    <lineage>
        <taxon>Eukaryota</taxon>
        <taxon>Fungi</taxon>
        <taxon>Dikarya</taxon>
        <taxon>Basidiomycota</taxon>
        <taxon>Pucciniomycotina</taxon>
        <taxon>Pucciniomycetes</taxon>
        <taxon>Pucciniales</taxon>
        <taxon>Melampsoraceae</taxon>
        <taxon>Melampsora</taxon>
    </lineage>
</organism>
<keyword evidence="3" id="KW-1185">Reference proteome</keyword>
<accession>F4RZI9</accession>
<feature type="compositionally biased region" description="Basic residues" evidence="1">
    <location>
        <begin position="193"/>
        <end position="207"/>
    </location>
</feature>